<dbReference type="InterPro" id="IPR003593">
    <property type="entry name" value="AAA+_ATPase"/>
</dbReference>
<dbReference type="EMBL" id="CP000267">
    <property type="protein sequence ID" value="ABD68607.1"/>
    <property type="molecule type" value="Genomic_DNA"/>
</dbReference>
<dbReference type="OrthoDB" id="9811169at2"/>
<evidence type="ECO:0000256" key="1">
    <source>
        <dbReference type="ARBA" id="ARBA00022475"/>
    </source>
</evidence>
<keyword evidence="3" id="KW-0067">ATP-binding</keyword>
<feature type="domain" description="ABC transporter" evidence="4">
    <location>
        <begin position="9"/>
        <end position="238"/>
    </location>
</feature>
<accession>Q220E6</accession>
<dbReference type="InterPro" id="IPR003439">
    <property type="entry name" value="ABC_transporter-like_ATP-bd"/>
</dbReference>
<dbReference type="AlphaFoldDB" id="Q220E6"/>
<reference evidence="6" key="1">
    <citation type="submission" date="2006-02" db="EMBL/GenBank/DDBJ databases">
        <title>Complete sequence of chromosome of Rhodoferax ferrireducens DSM 15236.</title>
        <authorList>
            <person name="Copeland A."/>
            <person name="Lucas S."/>
            <person name="Lapidus A."/>
            <person name="Barry K."/>
            <person name="Detter J.C."/>
            <person name="Glavina del Rio T."/>
            <person name="Hammon N."/>
            <person name="Israni S."/>
            <person name="Pitluck S."/>
            <person name="Brettin T."/>
            <person name="Bruce D."/>
            <person name="Han C."/>
            <person name="Tapia R."/>
            <person name="Gilna P."/>
            <person name="Kiss H."/>
            <person name="Schmutz J."/>
            <person name="Larimer F."/>
            <person name="Land M."/>
            <person name="Kyrpides N."/>
            <person name="Ivanova N."/>
            <person name="Richardson P."/>
        </authorList>
    </citation>
    <scope>NUCLEOTIDE SEQUENCE [LARGE SCALE GENOMIC DNA]</scope>
    <source>
        <strain evidence="6">ATCC BAA-621 / DSM 15236 / T118</strain>
    </source>
</reference>
<dbReference type="InterPro" id="IPR017871">
    <property type="entry name" value="ABC_transporter-like_CS"/>
</dbReference>
<dbReference type="STRING" id="338969.Rfer_0859"/>
<protein>
    <submittedName>
        <fullName evidence="5">ABC transporter related</fullName>
    </submittedName>
</protein>
<dbReference type="PANTHER" id="PTHR43038">
    <property type="entry name" value="ATP-BINDING CASSETTE, SUB-FAMILY H, MEMBER 1"/>
    <property type="match status" value="1"/>
</dbReference>
<dbReference type="HOGENOM" id="CLU_000604_1_2_4"/>
<evidence type="ECO:0000313" key="5">
    <source>
        <dbReference type="EMBL" id="ABD68607.1"/>
    </source>
</evidence>
<dbReference type="GO" id="GO:0016887">
    <property type="term" value="F:ATP hydrolysis activity"/>
    <property type="evidence" value="ECO:0007669"/>
    <property type="project" value="InterPro"/>
</dbReference>
<keyword evidence="1" id="KW-1003">Cell membrane</keyword>
<dbReference type="Proteomes" id="UP000008332">
    <property type="component" value="Chromosome"/>
</dbReference>
<dbReference type="SUPFAM" id="SSF52540">
    <property type="entry name" value="P-loop containing nucleoside triphosphate hydrolases"/>
    <property type="match status" value="1"/>
</dbReference>
<dbReference type="InterPro" id="IPR027417">
    <property type="entry name" value="P-loop_NTPase"/>
</dbReference>
<dbReference type="PANTHER" id="PTHR43038:SF3">
    <property type="entry name" value="ABC TRANSPORTER G FAMILY MEMBER 20 ISOFORM X1"/>
    <property type="match status" value="1"/>
</dbReference>
<evidence type="ECO:0000313" key="6">
    <source>
        <dbReference type="Proteomes" id="UP000008332"/>
    </source>
</evidence>
<keyword evidence="2" id="KW-0547">Nucleotide-binding</keyword>
<dbReference type="eggNOG" id="COG1131">
    <property type="taxonomic scope" value="Bacteria"/>
</dbReference>
<dbReference type="GO" id="GO:0005524">
    <property type="term" value="F:ATP binding"/>
    <property type="evidence" value="ECO:0007669"/>
    <property type="project" value="UniProtKB-KW"/>
</dbReference>
<dbReference type="PROSITE" id="PS50893">
    <property type="entry name" value="ABC_TRANSPORTER_2"/>
    <property type="match status" value="1"/>
</dbReference>
<dbReference type="Gene3D" id="3.40.50.300">
    <property type="entry name" value="P-loop containing nucleotide triphosphate hydrolases"/>
    <property type="match status" value="1"/>
</dbReference>
<evidence type="ECO:0000256" key="2">
    <source>
        <dbReference type="ARBA" id="ARBA00022741"/>
    </source>
</evidence>
<proteinExistence type="predicted"/>
<sequence length="319" mass="34124">MQNDTQAQIVVDALVKRFGSFVAVDGVSFEVGRGEVMGFIGPNGAGKSTLIRILCGLLRPSAGRALVAGIDVAQDPEGVRRRIGYMSQKFSLYNDMSVVENLRFFGGVYGVSRADISARLRFAVDMAGLTGREDALVATLAGGWKQRLALGAAILHRPTILFLDEPTSGVDPSSRRRFWELIHALAQDGVSVLVSTHYMDEAEYCHRVALINHGRLIALGTPLELRQHALGGELLVIEGNSIGDAMTQIGQAPGVLDVAIFGSVLHALVDQAALRSPELLELLTTTGRTDVRMRRIAPSLEDSFVHLVRASAATAGAAA</sequence>
<organism evidence="5 6">
    <name type="scientific">Albidiferax ferrireducens (strain ATCC BAA-621 / DSM 15236 / T118)</name>
    <name type="common">Rhodoferax ferrireducens</name>
    <dbReference type="NCBI Taxonomy" id="338969"/>
    <lineage>
        <taxon>Bacteria</taxon>
        <taxon>Pseudomonadati</taxon>
        <taxon>Pseudomonadota</taxon>
        <taxon>Betaproteobacteria</taxon>
        <taxon>Burkholderiales</taxon>
        <taxon>Comamonadaceae</taxon>
        <taxon>Rhodoferax</taxon>
    </lineage>
</organism>
<evidence type="ECO:0000259" key="4">
    <source>
        <dbReference type="PROSITE" id="PS50893"/>
    </source>
</evidence>
<gene>
    <name evidence="5" type="ordered locus">Rfer_0859</name>
</gene>
<dbReference type="KEGG" id="rfr:Rfer_0859"/>
<dbReference type="PROSITE" id="PS00211">
    <property type="entry name" value="ABC_TRANSPORTER_1"/>
    <property type="match status" value="1"/>
</dbReference>
<keyword evidence="1" id="KW-0472">Membrane</keyword>
<dbReference type="Pfam" id="PF00005">
    <property type="entry name" value="ABC_tran"/>
    <property type="match status" value="1"/>
</dbReference>
<name>Q220E6_ALBFT</name>
<evidence type="ECO:0000256" key="3">
    <source>
        <dbReference type="ARBA" id="ARBA00022840"/>
    </source>
</evidence>
<dbReference type="SMART" id="SM00382">
    <property type="entry name" value="AAA"/>
    <property type="match status" value="1"/>
</dbReference>
<keyword evidence="6" id="KW-1185">Reference proteome</keyword>
<dbReference type="RefSeq" id="WP_011463180.1">
    <property type="nucleotide sequence ID" value="NC_007908.1"/>
</dbReference>